<keyword evidence="5" id="KW-0862">Zinc</keyword>
<dbReference type="SUPFAM" id="SSF101898">
    <property type="entry name" value="NHL repeat"/>
    <property type="match status" value="1"/>
</dbReference>
<evidence type="ECO:0000313" key="11">
    <source>
        <dbReference type="Proteomes" id="UP000007879"/>
    </source>
</evidence>
<proteinExistence type="predicted"/>
<dbReference type="PROSITE" id="PS51125">
    <property type="entry name" value="NHL"/>
    <property type="match status" value="4"/>
</dbReference>
<dbReference type="Pfam" id="PF13445">
    <property type="entry name" value="zf-RING_UBOX"/>
    <property type="match status" value="1"/>
</dbReference>
<dbReference type="RefSeq" id="XP_019856206.1">
    <property type="nucleotide sequence ID" value="XM_020000647.1"/>
</dbReference>
<dbReference type="GeneID" id="105313959"/>
<dbReference type="KEGG" id="aqu:105313959"/>
<reference evidence="10" key="2">
    <citation type="submission" date="2024-06" db="UniProtKB">
        <authorList>
            <consortium name="EnsemblMetazoa"/>
        </authorList>
    </citation>
    <scope>IDENTIFICATION</scope>
</reference>
<evidence type="ECO:0008006" key="12">
    <source>
        <dbReference type="Google" id="ProtNLM"/>
    </source>
</evidence>
<dbReference type="InterPro" id="IPR001841">
    <property type="entry name" value="Znf_RING"/>
</dbReference>
<dbReference type="CDD" id="cd05819">
    <property type="entry name" value="NHL"/>
    <property type="match status" value="1"/>
</dbReference>
<organism evidence="10 11">
    <name type="scientific">Amphimedon queenslandica</name>
    <name type="common">Sponge</name>
    <dbReference type="NCBI Taxonomy" id="400682"/>
    <lineage>
        <taxon>Eukaryota</taxon>
        <taxon>Metazoa</taxon>
        <taxon>Porifera</taxon>
        <taxon>Demospongiae</taxon>
        <taxon>Heteroscleromorpha</taxon>
        <taxon>Haplosclerida</taxon>
        <taxon>Niphatidae</taxon>
        <taxon>Amphimedon</taxon>
    </lineage>
</organism>
<dbReference type="Gene3D" id="2.120.10.30">
    <property type="entry name" value="TolB, C-terminal domain"/>
    <property type="match status" value="3"/>
</dbReference>
<dbReference type="InterPro" id="IPR017907">
    <property type="entry name" value="Znf_RING_CS"/>
</dbReference>
<evidence type="ECO:0000256" key="4">
    <source>
        <dbReference type="ARBA" id="ARBA00022771"/>
    </source>
</evidence>
<evidence type="ECO:0000256" key="6">
    <source>
        <dbReference type="PROSITE-ProRule" id="PRU00024"/>
    </source>
</evidence>
<evidence type="ECO:0000256" key="1">
    <source>
        <dbReference type="ARBA" id="ARBA00022553"/>
    </source>
</evidence>
<dbReference type="Pfam" id="PF00643">
    <property type="entry name" value="zf-B_box"/>
    <property type="match status" value="1"/>
</dbReference>
<dbReference type="GO" id="GO:0008270">
    <property type="term" value="F:zinc ion binding"/>
    <property type="evidence" value="ECO:0007669"/>
    <property type="project" value="UniProtKB-KW"/>
</dbReference>
<accession>A0AAN0JHD4</accession>
<sequence>MLASMEASPLSPASRTRSFKKLEEELTCEVCLKIYQDPKTLPCHHSFCLKCLEEIPNQSDELTLSSIKCPLCRSPAEIPLQGAAGLPPAFHINNLKEVYNLMIAESKKVADEEVVCYVQTHDEPLKYYCNTCSKSICRDCAILDHKEHKYSLISDIYNAHHCQLESTLNGVSDKISDVQKAIDSLSQRKKYISEQSKVVGKEIQLKVEAIIQNLKKSEARITNDLDSITNTKLQVLSDQKTAAEITLKHLISCKENVELSLREKSRIKVIETEKQMMDCMSRVVNESASKMNEFSPFETASIQFIATDSNPSLGIIAASSSPTTLEQHNFEGKVSGLRYYKKENVLQFSLTIHLLESCIVSVPFVALKFSLIPAQGVNGSIDPAVTEIPNGPGKYRISCSPTTSGIHRIKVQVHDVSLKDTLLVIPFNPYHLDAARPLKSIAGLKRPWGVAVSSDGHIMVTEWGNGCLSILNKEGLKLTSIGGEDGIGSIKFVSPRGVAMTHDNLILVTDDHRICKIAMNGNCIASVGEKGYGRLQFNTPSGVTVSPITSQIFIADRYNHRIQVLNQDLTFSHCLDKQGTGPGEFFKPRGVAFDTEGSFLYVADCNNHRIQKFTPEGKFVAQFGSKGSDPGQLFSPGAIAIDDNNLVYVTEWENRRLSVFTGNGDFVSSYGGNGSSNQFKPSTGIAFDGKGTMYVCDFDNNSLVMY</sequence>
<dbReference type="SUPFAM" id="SSF57845">
    <property type="entry name" value="B-box zinc-binding domain"/>
    <property type="match status" value="1"/>
</dbReference>
<dbReference type="SMART" id="SM00184">
    <property type="entry name" value="RING"/>
    <property type="match status" value="1"/>
</dbReference>
<dbReference type="InterPro" id="IPR013083">
    <property type="entry name" value="Znf_RING/FYVE/PHD"/>
</dbReference>
<keyword evidence="4 6" id="KW-0863">Zinc-finger</keyword>
<dbReference type="Gene3D" id="3.30.40.10">
    <property type="entry name" value="Zinc/RING finger domain, C3HC4 (zinc finger)"/>
    <property type="match status" value="1"/>
</dbReference>
<dbReference type="SUPFAM" id="SSF57850">
    <property type="entry name" value="RING/U-box"/>
    <property type="match status" value="1"/>
</dbReference>
<dbReference type="Gene3D" id="3.30.160.60">
    <property type="entry name" value="Classic Zinc Finger"/>
    <property type="match status" value="1"/>
</dbReference>
<dbReference type="InterPro" id="IPR001258">
    <property type="entry name" value="NHL_repeat"/>
</dbReference>
<dbReference type="CDD" id="cd16609">
    <property type="entry name" value="RING-HC_TRIM65_C-IV"/>
    <property type="match status" value="1"/>
</dbReference>
<feature type="repeat" description="NHL" evidence="7">
    <location>
        <begin position="444"/>
        <end position="474"/>
    </location>
</feature>
<keyword evidence="2" id="KW-0479">Metal-binding</keyword>
<dbReference type="Pfam" id="PF01436">
    <property type="entry name" value="NHL"/>
    <property type="match status" value="3"/>
</dbReference>
<dbReference type="PROSITE" id="PS00518">
    <property type="entry name" value="ZF_RING_1"/>
    <property type="match status" value="1"/>
</dbReference>
<evidence type="ECO:0000259" key="9">
    <source>
        <dbReference type="PROSITE" id="PS50119"/>
    </source>
</evidence>
<protein>
    <recommendedName>
        <fullName evidence="12">RING-type domain-containing protein</fullName>
    </recommendedName>
</protein>
<reference evidence="11" key="1">
    <citation type="journal article" date="2010" name="Nature">
        <title>The Amphimedon queenslandica genome and the evolution of animal complexity.</title>
        <authorList>
            <person name="Srivastava M."/>
            <person name="Simakov O."/>
            <person name="Chapman J."/>
            <person name="Fahey B."/>
            <person name="Gauthier M.E."/>
            <person name="Mitros T."/>
            <person name="Richards G.S."/>
            <person name="Conaco C."/>
            <person name="Dacre M."/>
            <person name="Hellsten U."/>
            <person name="Larroux C."/>
            <person name="Putnam N.H."/>
            <person name="Stanke M."/>
            <person name="Adamska M."/>
            <person name="Darling A."/>
            <person name="Degnan S.M."/>
            <person name="Oakley T.H."/>
            <person name="Plachetzki D.C."/>
            <person name="Zhai Y."/>
            <person name="Adamski M."/>
            <person name="Calcino A."/>
            <person name="Cummins S.F."/>
            <person name="Goodstein D.M."/>
            <person name="Harris C."/>
            <person name="Jackson D.J."/>
            <person name="Leys S.P."/>
            <person name="Shu S."/>
            <person name="Woodcroft B.J."/>
            <person name="Vervoort M."/>
            <person name="Kosik K.S."/>
            <person name="Manning G."/>
            <person name="Degnan B.M."/>
            <person name="Rokhsar D.S."/>
        </authorList>
    </citation>
    <scope>NUCLEOTIDE SEQUENCE [LARGE SCALE GENOMIC DNA]</scope>
</reference>
<evidence type="ECO:0000256" key="3">
    <source>
        <dbReference type="ARBA" id="ARBA00022737"/>
    </source>
</evidence>
<dbReference type="PANTHER" id="PTHR25462:SF296">
    <property type="entry name" value="MEIOTIC P26, ISOFORM F"/>
    <property type="match status" value="1"/>
</dbReference>
<dbReference type="EnsemblMetazoa" id="XM_020000647.1">
    <property type="protein sequence ID" value="XP_019856206.1"/>
    <property type="gene ID" value="LOC105313959"/>
</dbReference>
<dbReference type="SMART" id="SM00336">
    <property type="entry name" value="BBOX"/>
    <property type="match status" value="1"/>
</dbReference>
<dbReference type="InterPro" id="IPR047153">
    <property type="entry name" value="TRIM45/56/19-like"/>
</dbReference>
<feature type="repeat" description="NHL" evidence="7">
    <location>
        <begin position="524"/>
        <end position="568"/>
    </location>
</feature>
<feature type="domain" description="RING-type" evidence="8">
    <location>
        <begin position="28"/>
        <end position="73"/>
    </location>
</feature>
<keyword evidence="1" id="KW-0597">Phosphoprotein</keyword>
<evidence type="ECO:0000256" key="2">
    <source>
        <dbReference type="ARBA" id="ARBA00022723"/>
    </source>
</evidence>
<evidence type="ECO:0000256" key="7">
    <source>
        <dbReference type="PROSITE-ProRule" id="PRU00504"/>
    </source>
</evidence>
<dbReference type="Proteomes" id="UP000007879">
    <property type="component" value="Unassembled WGS sequence"/>
</dbReference>
<evidence type="ECO:0000256" key="5">
    <source>
        <dbReference type="ARBA" id="ARBA00022833"/>
    </source>
</evidence>
<dbReference type="InterPro" id="IPR027370">
    <property type="entry name" value="Znf-RING_euk"/>
</dbReference>
<dbReference type="AlphaFoldDB" id="A0AAN0JHD4"/>
<dbReference type="InterPro" id="IPR000315">
    <property type="entry name" value="Znf_B-box"/>
</dbReference>
<evidence type="ECO:0000313" key="10">
    <source>
        <dbReference type="EnsemblMetazoa" id="XP_019856206.1"/>
    </source>
</evidence>
<keyword evidence="11" id="KW-1185">Reference proteome</keyword>
<evidence type="ECO:0000259" key="8">
    <source>
        <dbReference type="PROSITE" id="PS50089"/>
    </source>
</evidence>
<dbReference type="PROSITE" id="PS50089">
    <property type="entry name" value="ZF_RING_2"/>
    <property type="match status" value="1"/>
</dbReference>
<keyword evidence="3" id="KW-0677">Repeat</keyword>
<dbReference type="PANTHER" id="PTHR25462">
    <property type="entry name" value="BONUS, ISOFORM C-RELATED"/>
    <property type="match status" value="1"/>
</dbReference>
<dbReference type="InterPro" id="IPR011042">
    <property type="entry name" value="6-blade_b-propeller_TolB-like"/>
</dbReference>
<dbReference type="PROSITE" id="PS50119">
    <property type="entry name" value="ZF_BBOX"/>
    <property type="match status" value="1"/>
</dbReference>
<feature type="repeat" description="NHL" evidence="7">
    <location>
        <begin position="572"/>
        <end position="616"/>
    </location>
</feature>
<name>A0AAN0JHD4_AMPQE</name>
<feature type="repeat" description="NHL" evidence="7">
    <location>
        <begin position="620"/>
        <end position="663"/>
    </location>
</feature>
<feature type="domain" description="B box-type" evidence="9">
    <location>
        <begin position="111"/>
        <end position="153"/>
    </location>
</feature>